<dbReference type="EMBL" id="JAKROA010000002">
    <property type="protein sequence ID" value="KAL5110271.1"/>
    <property type="molecule type" value="Genomic_DNA"/>
</dbReference>
<sequence length="67" mass="7362">MRVSTHYNSAGGEIDMLPLILIVKVSGGVDLRSFASLPSEFVGPISLNVHDFVRLVAAFERRFKVSN</sequence>
<reference evidence="1 2" key="1">
    <citation type="journal article" date="2022" name="Front. Cell. Infect. Microbiol.">
        <title>The Genomes of Two Strains of Taenia crassiceps the Animal Model for the Study of Human Cysticercosis.</title>
        <authorList>
            <person name="Bobes R.J."/>
            <person name="Estrada K."/>
            <person name="Rios-Valencia D.G."/>
            <person name="Calderon-Gallegos A."/>
            <person name="de la Torre P."/>
            <person name="Carrero J.C."/>
            <person name="Sanchez-Flores A."/>
            <person name="Laclette J.P."/>
        </authorList>
    </citation>
    <scope>NUCLEOTIDE SEQUENCE [LARGE SCALE GENOMIC DNA]</scope>
    <source>
        <strain evidence="1">WFUcys</strain>
    </source>
</reference>
<protein>
    <submittedName>
        <fullName evidence="1">Uncharacterized protein</fullName>
    </submittedName>
</protein>
<proteinExistence type="predicted"/>
<keyword evidence="2" id="KW-1185">Reference proteome</keyword>
<organism evidence="1 2">
    <name type="scientific">Taenia crassiceps</name>
    <dbReference type="NCBI Taxonomy" id="6207"/>
    <lineage>
        <taxon>Eukaryota</taxon>
        <taxon>Metazoa</taxon>
        <taxon>Spiralia</taxon>
        <taxon>Lophotrochozoa</taxon>
        <taxon>Platyhelminthes</taxon>
        <taxon>Cestoda</taxon>
        <taxon>Eucestoda</taxon>
        <taxon>Cyclophyllidea</taxon>
        <taxon>Taeniidae</taxon>
        <taxon>Taenia</taxon>
    </lineage>
</organism>
<gene>
    <name evidence="1" type="ORF">TcWFU_004621</name>
</gene>
<name>A0ABR4QKU3_9CEST</name>
<comment type="caution">
    <text evidence="1">The sequence shown here is derived from an EMBL/GenBank/DDBJ whole genome shotgun (WGS) entry which is preliminary data.</text>
</comment>
<dbReference type="Proteomes" id="UP001651158">
    <property type="component" value="Unassembled WGS sequence"/>
</dbReference>
<evidence type="ECO:0000313" key="1">
    <source>
        <dbReference type="EMBL" id="KAL5110271.1"/>
    </source>
</evidence>
<accession>A0ABR4QKU3</accession>
<evidence type="ECO:0000313" key="2">
    <source>
        <dbReference type="Proteomes" id="UP001651158"/>
    </source>
</evidence>